<protein>
    <submittedName>
        <fullName evidence="1">Uncharacterized protein</fullName>
    </submittedName>
</protein>
<dbReference type="EMBL" id="GL573234">
    <property type="protein sequence ID" value="ELR09293.1"/>
    <property type="molecule type" value="Genomic_DNA"/>
</dbReference>
<evidence type="ECO:0000313" key="1">
    <source>
        <dbReference type="EMBL" id="ELR09293.1"/>
    </source>
</evidence>
<dbReference type="Proteomes" id="UP000011064">
    <property type="component" value="Unassembled WGS sequence"/>
</dbReference>
<name>L8G9G8_PSED2</name>
<proteinExistence type="predicted"/>
<accession>L8G9G8</accession>
<dbReference type="VEuPathDB" id="FungiDB:GMDG_03861"/>
<dbReference type="OrthoDB" id="194358at2759"/>
<organism evidence="1 2">
    <name type="scientific">Pseudogymnoascus destructans (strain ATCC MYA-4855 / 20631-21)</name>
    <name type="common">Bat white-nose syndrome fungus</name>
    <name type="synonym">Geomyces destructans</name>
    <dbReference type="NCBI Taxonomy" id="658429"/>
    <lineage>
        <taxon>Eukaryota</taxon>
        <taxon>Fungi</taxon>
        <taxon>Dikarya</taxon>
        <taxon>Ascomycota</taxon>
        <taxon>Pezizomycotina</taxon>
        <taxon>Leotiomycetes</taxon>
        <taxon>Thelebolales</taxon>
        <taxon>Thelebolaceae</taxon>
        <taxon>Pseudogymnoascus</taxon>
    </lineage>
</organism>
<sequence length="158" mass="17950">MRLPWTSRLDQRQLGRHNSVADSTFTRSSSQVAISSHNEAPDILGLQLLCDNSEPAGDIIFVHGLGGPALRTWSWKRDVAHFWPAWLVDEEELSPYRVFSFGYNSNFKVTATNLNTIDFAKDLLFSMLTFSGGVPMEQKTAYPLDQSQSFLWHIQWEG</sequence>
<keyword evidence="2" id="KW-1185">Reference proteome</keyword>
<dbReference type="InParanoid" id="L8G9G8"/>
<dbReference type="HOGENOM" id="CLU_1670140_0_0_1"/>
<evidence type="ECO:0000313" key="2">
    <source>
        <dbReference type="Proteomes" id="UP000011064"/>
    </source>
</evidence>
<reference evidence="2" key="1">
    <citation type="submission" date="2010-09" db="EMBL/GenBank/DDBJ databases">
        <title>The genome sequence of Geomyces destructans 20631-21.</title>
        <authorList>
            <consortium name="The Broad Institute Genome Sequencing Platform"/>
            <person name="Cuomo C.A."/>
            <person name="Blehert D.S."/>
            <person name="Lorch J.M."/>
            <person name="Young S.K."/>
            <person name="Zeng Q."/>
            <person name="Gargeya S."/>
            <person name="Fitzgerald M."/>
            <person name="Haas B."/>
            <person name="Abouelleil A."/>
            <person name="Alvarado L."/>
            <person name="Arachchi H.M."/>
            <person name="Berlin A."/>
            <person name="Brown A."/>
            <person name="Chapman S.B."/>
            <person name="Chen Z."/>
            <person name="Dunbar C."/>
            <person name="Freedman E."/>
            <person name="Gearin G."/>
            <person name="Gellesch M."/>
            <person name="Goldberg J."/>
            <person name="Griggs A."/>
            <person name="Gujja S."/>
            <person name="Heiman D."/>
            <person name="Howarth C."/>
            <person name="Larson L."/>
            <person name="Lui A."/>
            <person name="MacDonald P.J.P."/>
            <person name="Montmayeur A."/>
            <person name="Murphy C."/>
            <person name="Neiman D."/>
            <person name="Pearson M."/>
            <person name="Priest M."/>
            <person name="Roberts A."/>
            <person name="Saif S."/>
            <person name="Shea T."/>
            <person name="Shenoy N."/>
            <person name="Sisk P."/>
            <person name="Stolte C."/>
            <person name="Sykes S."/>
            <person name="Wortman J."/>
            <person name="Nusbaum C."/>
            <person name="Birren B."/>
        </authorList>
    </citation>
    <scope>NUCLEOTIDE SEQUENCE [LARGE SCALE GENOMIC DNA]</scope>
    <source>
        <strain evidence="2">ATCC MYA-4855 / 20631-21</strain>
    </source>
</reference>
<dbReference type="AlphaFoldDB" id="L8G9G8"/>
<gene>
    <name evidence="1" type="ORF">GMDG_03861</name>
</gene>